<evidence type="ECO:0000313" key="4">
    <source>
        <dbReference type="EMBL" id="RNI22918.1"/>
    </source>
</evidence>
<dbReference type="Gene3D" id="1.10.10.60">
    <property type="entry name" value="Homeodomain-like"/>
    <property type="match status" value="1"/>
</dbReference>
<accession>A0A3M9ME77</accession>
<keyword evidence="1 2" id="KW-0238">DNA-binding</keyword>
<dbReference type="SUPFAM" id="SSF46689">
    <property type="entry name" value="Homeodomain-like"/>
    <property type="match status" value="1"/>
</dbReference>
<dbReference type="GO" id="GO:0003700">
    <property type="term" value="F:DNA-binding transcription factor activity"/>
    <property type="evidence" value="ECO:0007669"/>
    <property type="project" value="TreeGrafter"/>
</dbReference>
<dbReference type="PROSITE" id="PS01081">
    <property type="entry name" value="HTH_TETR_1"/>
    <property type="match status" value="1"/>
</dbReference>
<feature type="DNA-binding region" description="H-T-H motif" evidence="2">
    <location>
        <begin position="35"/>
        <end position="54"/>
    </location>
</feature>
<dbReference type="EMBL" id="RJJQ01000007">
    <property type="protein sequence ID" value="RNI22918.1"/>
    <property type="molecule type" value="Genomic_DNA"/>
</dbReference>
<dbReference type="GO" id="GO:0000976">
    <property type="term" value="F:transcription cis-regulatory region binding"/>
    <property type="evidence" value="ECO:0007669"/>
    <property type="project" value="TreeGrafter"/>
</dbReference>
<dbReference type="InterPro" id="IPR041490">
    <property type="entry name" value="KstR2_TetR_C"/>
</dbReference>
<comment type="caution">
    <text evidence="4">The sequence shown here is derived from an EMBL/GenBank/DDBJ whole genome shotgun (WGS) entry which is preliminary data.</text>
</comment>
<dbReference type="Pfam" id="PF17932">
    <property type="entry name" value="TetR_C_24"/>
    <property type="match status" value="1"/>
</dbReference>
<proteinExistence type="predicted"/>
<evidence type="ECO:0000259" key="3">
    <source>
        <dbReference type="PROSITE" id="PS50977"/>
    </source>
</evidence>
<dbReference type="Gene3D" id="1.10.357.10">
    <property type="entry name" value="Tetracycline Repressor, domain 2"/>
    <property type="match status" value="1"/>
</dbReference>
<feature type="domain" description="HTH tetR-type" evidence="3">
    <location>
        <begin position="12"/>
        <end position="72"/>
    </location>
</feature>
<dbReference type="PROSITE" id="PS50977">
    <property type="entry name" value="HTH_TETR_2"/>
    <property type="match status" value="1"/>
</dbReference>
<evidence type="ECO:0000256" key="1">
    <source>
        <dbReference type="ARBA" id="ARBA00023125"/>
    </source>
</evidence>
<dbReference type="InterPro" id="IPR050109">
    <property type="entry name" value="HTH-type_TetR-like_transc_reg"/>
</dbReference>
<gene>
    <name evidence="4" type="ORF">EFY87_08920</name>
</gene>
<protein>
    <submittedName>
        <fullName evidence="4">TetR/AcrR family transcriptional regulator</fullName>
    </submittedName>
</protein>
<dbReference type="PANTHER" id="PTHR30055:SF237">
    <property type="entry name" value="TRANSCRIPTIONAL REPRESSOR MCE3R"/>
    <property type="match status" value="1"/>
</dbReference>
<dbReference type="OrthoDB" id="9179041at2"/>
<organism evidence="4 5">
    <name type="scientific">Flexivirga caeni</name>
    <dbReference type="NCBI Taxonomy" id="2294115"/>
    <lineage>
        <taxon>Bacteria</taxon>
        <taxon>Bacillati</taxon>
        <taxon>Actinomycetota</taxon>
        <taxon>Actinomycetes</taxon>
        <taxon>Micrococcales</taxon>
        <taxon>Dermacoccaceae</taxon>
        <taxon>Flexivirga</taxon>
    </lineage>
</organism>
<keyword evidence="5" id="KW-1185">Reference proteome</keyword>
<evidence type="ECO:0000256" key="2">
    <source>
        <dbReference type="PROSITE-ProRule" id="PRU00335"/>
    </source>
</evidence>
<dbReference type="InterPro" id="IPR036271">
    <property type="entry name" value="Tet_transcr_reg_TetR-rel_C_sf"/>
</dbReference>
<evidence type="ECO:0000313" key="5">
    <source>
        <dbReference type="Proteomes" id="UP000271678"/>
    </source>
</evidence>
<dbReference type="Pfam" id="PF00440">
    <property type="entry name" value="TetR_N"/>
    <property type="match status" value="1"/>
</dbReference>
<dbReference type="InterPro" id="IPR023772">
    <property type="entry name" value="DNA-bd_HTH_TetR-type_CS"/>
</dbReference>
<reference evidence="4 5" key="1">
    <citation type="submission" date="2018-11" db="EMBL/GenBank/DDBJ databases">
        <title>Draft genome of Simplicispira Flexivirga sp. BO-16.</title>
        <authorList>
            <person name="Im W.T."/>
        </authorList>
    </citation>
    <scope>NUCLEOTIDE SEQUENCE [LARGE SCALE GENOMIC DNA]</scope>
    <source>
        <strain evidence="4 5">BO-16</strain>
    </source>
</reference>
<sequence length="208" mass="22690">MRTSAAVTARPKPRRQQIIDVAADLFAERGYHGVSIADLGTALGLSGPALYKHFASKDALLAEMLVGISQRLYDEGERRYAATVDQGPDATLAALIDWHIEFALSYPALITVQFRDLASLSEADRRMVRRLQRSYVERWVGVIVSAVPTDEVHARAAAHGVFALLNSTPHSARLGRAEMTALLHRMARAAIAAAAPVTDMRPFADRST</sequence>
<dbReference type="RefSeq" id="WP_123271167.1">
    <property type="nucleotide sequence ID" value="NZ_RJJQ01000007.1"/>
</dbReference>
<dbReference type="PANTHER" id="PTHR30055">
    <property type="entry name" value="HTH-TYPE TRANSCRIPTIONAL REGULATOR RUTR"/>
    <property type="match status" value="1"/>
</dbReference>
<dbReference type="SUPFAM" id="SSF48498">
    <property type="entry name" value="Tetracyclin repressor-like, C-terminal domain"/>
    <property type="match status" value="1"/>
</dbReference>
<dbReference type="Proteomes" id="UP000271678">
    <property type="component" value="Unassembled WGS sequence"/>
</dbReference>
<dbReference type="InterPro" id="IPR009057">
    <property type="entry name" value="Homeodomain-like_sf"/>
</dbReference>
<dbReference type="PRINTS" id="PR00455">
    <property type="entry name" value="HTHTETR"/>
</dbReference>
<name>A0A3M9ME77_9MICO</name>
<dbReference type="InterPro" id="IPR001647">
    <property type="entry name" value="HTH_TetR"/>
</dbReference>
<dbReference type="AlphaFoldDB" id="A0A3M9ME77"/>